<dbReference type="AlphaFoldDB" id="A0AAP0X0F3"/>
<evidence type="ECO:0000313" key="3">
    <source>
        <dbReference type="Proteomes" id="UP001415857"/>
    </source>
</evidence>
<feature type="domain" description="DUF4283" evidence="1">
    <location>
        <begin position="40"/>
        <end position="118"/>
    </location>
</feature>
<proteinExistence type="predicted"/>
<keyword evidence="3" id="KW-1185">Reference proteome</keyword>
<sequence length="281" mass="31074">MGSTTEDISLLISQTEVFNCTVDVLELALDVAFALDSSNLLLVGKLLSNRGINKNALRSISRAWNILHGLTITELNPNIFLFGFTTEIERDRSFSARPWSVMGSHLVLKYWSPSLTIEEVDFSVSPFWVQIHGLPPSHKTLSNATRIGAIAGLSPHVDFPSKEALVRSQFLRVKVELNVLNSLKTGFFFPKGHFFLKYGFHSGKPLQGVLAYGPWLRAESGKFSSSDIVLLPGDNSQLVAVPASVPLVIARKLHAFRKAQGQPVHTELLKEVGKMVNEEPR</sequence>
<dbReference type="Pfam" id="PF14111">
    <property type="entry name" value="DUF4283"/>
    <property type="match status" value="1"/>
</dbReference>
<evidence type="ECO:0000259" key="1">
    <source>
        <dbReference type="Pfam" id="PF14111"/>
    </source>
</evidence>
<gene>
    <name evidence="2" type="ORF">L1049_012311</name>
</gene>
<dbReference type="EMBL" id="JBBPBK010000006">
    <property type="protein sequence ID" value="KAK9284051.1"/>
    <property type="molecule type" value="Genomic_DNA"/>
</dbReference>
<organism evidence="2 3">
    <name type="scientific">Liquidambar formosana</name>
    <name type="common">Formosan gum</name>
    <dbReference type="NCBI Taxonomy" id="63359"/>
    <lineage>
        <taxon>Eukaryota</taxon>
        <taxon>Viridiplantae</taxon>
        <taxon>Streptophyta</taxon>
        <taxon>Embryophyta</taxon>
        <taxon>Tracheophyta</taxon>
        <taxon>Spermatophyta</taxon>
        <taxon>Magnoliopsida</taxon>
        <taxon>eudicotyledons</taxon>
        <taxon>Gunneridae</taxon>
        <taxon>Pentapetalae</taxon>
        <taxon>Saxifragales</taxon>
        <taxon>Altingiaceae</taxon>
        <taxon>Liquidambar</taxon>
    </lineage>
</organism>
<comment type="caution">
    <text evidence="2">The sequence shown here is derived from an EMBL/GenBank/DDBJ whole genome shotgun (WGS) entry which is preliminary data.</text>
</comment>
<reference evidence="2 3" key="1">
    <citation type="journal article" date="2024" name="Plant J.">
        <title>Genome sequences and population genomics reveal climatic adaptation and genomic divergence between two closely related sweetgum species.</title>
        <authorList>
            <person name="Xu W.Q."/>
            <person name="Ren C.Q."/>
            <person name="Zhang X.Y."/>
            <person name="Comes H.P."/>
            <person name="Liu X.H."/>
            <person name="Li Y.G."/>
            <person name="Kettle C.J."/>
            <person name="Jalonen R."/>
            <person name="Gaisberger H."/>
            <person name="Ma Y.Z."/>
            <person name="Qiu Y.X."/>
        </authorList>
    </citation>
    <scope>NUCLEOTIDE SEQUENCE [LARGE SCALE GENOMIC DNA]</scope>
    <source>
        <strain evidence="2">Hangzhou</strain>
    </source>
</reference>
<dbReference type="InterPro" id="IPR025558">
    <property type="entry name" value="DUF4283"/>
</dbReference>
<dbReference type="PANTHER" id="PTHR31286">
    <property type="entry name" value="GLYCINE-RICH CELL WALL STRUCTURAL PROTEIN 1.8-LIKE"/>
    <property type="match status" value="1"/>
</dbReference>
<dbReference type="InterPro" id="IPR040256">
    <property type="entry name" value="At4g02000-like"/>
</dbReference>
<accession>A0AAP0X0F3</accession>
<name>A0AAP0X0F3_LIQFO</name>
<dbReference type="PANTHER" id="PTHR31286:SF178">
    <property type="entry name" value="DUF4283 DOMAIN-CONTAINING PROTEIN"/>
    <property type="match status" value="1"/>
</dbReference>
<evidence type="ECO:0000313" key="2">
    <source>
        <dbReference type="EMBL" id="KAK9284051.1"/>
    </source>
</evidence>
<protein>
    <recommendedName>
        <fullName evidence="1">DUF4283 domain-containing protein</fullName>
    </recommendedName>
</protein>
<dbReference type="Proteomes" id="UP001415857">
    <property type="component" value="Unassembled WGS sequence"/>
</dbReference>